<organism evidence="1 2">
    <name type="scientific">Lynx pardinus</name>
    <name type="common">Iberian lynx</name>
    <name type="synonym">Felis pardina</name>
    <dbReference type="NCBI Taxonomy" id="191816"/>
    <lineage>
        <taxon>Eukaryota</taxon>
        <taxon>Metazoa</taxon>
        <taxon>Chordata</taxon>
        <taxon>Craniata</taxon>
        <taxon>Vertebrata</taxon>
        <taxon>Euteleostomi</taxon>
        <taxon>Mammalia</taxon>
        <taxon>Eutheria</taxon>
        <taxon>Laurasiatheria</taxon>
        <taxon>Carnivora</taxon>
        <taxon>Feliformia</taxon>
        <taxon>Felidae</taxon>
        <taxon>Felinae</taxon>
        <taxon>Lynx</taxon>
    </lineage>
</organism>
<gene>
    <name evidence="1" type="ORF">LYPA_23C021381</name>
</gene>
<dbReference type="EMBL" id="CAAGRJ010034899">
    <property type="protein sequence ID" value="VFV44005.1"/>
    <property type="molecule type" value="Genomic_DNA"/>
</dbReference>
<keyword evidence="2" id="KW-1185">Reference proteome</keyword>
<reference evidence="1 2" key="1">
    <citation type="submission" date="2019-01" db="EMBL/GenBank/DDBJ databases">
        <authorList>
            <person name="Alioto T."/>
            <person name="Alioto T."/>
        </authorList>
    </citation>
    <scope>NUCLEOTIDE SEQUENCE [LARGE SCALE GENOMIC DNA]</scope>
</reference>
<feature type="non-terminal residue" evidence="1">
    <location>
        <position position="1"/>
    </location>
</feature>
<evidence type="ECO:0000313" key="1">
    <source>
        <dbReference type="EMBL" id="VFV44005.1"/>
    </source>
</evidence>
<accession>A0A485PCT7</accession>
<dbReference type="Gene3D" id="1.10.10.10">
    <property type="entry name" value="Winged helix-like DNA-binding domain superfamily/Winged helix DNA-binding domain"/>
    <property type="match status" value="1"/>
</dbReference>
<name>A0A485PCT7_LYNPA</name>
<dbReference type="Proteomes" id="UP000386466">
    <property type="component" value="Unassembled WGS sequence"/>
</dbReference>
<dbReference type="AlphaFoldDB" id="A0A485PCT7"/>
<dbReference type="InterPro" id="IPR036388">
    <property type="entry name" value="WH-like_DNA-bd_sf"/>
</dbReference>
<protein>
    <submittedName>
        <fullName evidence="1">Uncharacterized protein</fullName>
    </submittedName>
</protein>
<sequence length="55" mass="6356">AALQEHLSKRLTKLVSKQRIQESYTRNTKEGDAPVAGEYARTDPTNCTFWKIKLY</sequence>
<proteinExistence type="predicted"/>
<evidence type="ECO:0000313" key="2">
    <source>
        <dbReference type="Proteomes" id="UP000386466"/>
    </source>
</evidence>